<dbReference type="Gene3D" id="6.10.10.120">
    <property type="entry name" value="Antitoxin ParD1-like"/>
    <property type="match status" value="1"/>
</dbReference>
<dbReference type="InterPro" id="IPR010985">
    <property type="entry name" value="Ribbon_hlx_hlx"/>
</dbReference>
<comment type="similarity">
    <text evidence="1">Belongs to the ParD antitoxin family.</text>
</comment>
<evidence type="ECO:0000313" key="3">
    <source>
        <dbReference type="EMBL" id="VAW00719.1"/>
    </source>
</evidence>
<organism evidence="3">
    <name type="scientific">hydrothermal vent metagenome</name>
    <dbReference type="NCBI Taxonomy" id="652676"/>
    <lineage>
        <taxon>unclassified sequences</taxon>
        <taxon>metagenomes</taxon>
        <taxon>ecological metagenomes</taxon>
    </lineage>
</organism>
<dbReference type="AlphaFoldDB" id="A0A3B0SIU8"/>
<dbReference type="InterPro" id="IPR022789">
    <property type="entry name" value="ParD"/>
</dbReference>
<name>A0A3B0SIU8_9ZZZZ</name>
<dbReference type="Pfam" id="PF03693">
    <property type="entry name" value="ParD_antitoxin"/>
    <property type="match status" value="1"/>
</dbReference>
<sequence>MAITRKTIAITDQQEAWIKAQIASGNFTSHSEYVRNLIRKDQESQDGFAHLQKLITEGIASGHSEQNLEQIREAAKKKLRADG</sequence>
<dbReference type="SUPFAM" id="SSF47598">
    <property type="entry name" value="Ribbon-helix-helix"/>
    <property type="match status" value="1"/>
</dbReference>
<keyword evidence="2" id="KW-1277">Toxin-antitoxin system</keyword>
<accession>A0A3B0SIU8</accession>
<gene>
    <name evidence="3" type="ORF">MNBD_ALPHA06-1809</name>
</gene>
<evidence type="ECO:0000256" key="2">
    <source>
        <dbReference type="ARBA" id="ARBA00022649"/>
    </source>
</evidence>
<evidence type="ECO:0008006" key="4">
    <source>
        <dbReference type="Google" id="ProtNLM"/>
    </source>
</evidence>
<reference evidence="3" key="1">
    <citation type="submission" date="2018-06" db="EMBL/GenBank/DDBJ databases">
        <authorList>
            <person name="Zhirakovskaya E."/>
        </authorList>
    </citation>
    <scope>NUCLEOTIDE SEQUENCE</scope>
</reference>
<dbReference type="EMBL" id="UOEE01000302">
    <property type="protein sequence ID" value="VAW00719.1"/>
    <property type="molecule type" value="Genomic_DNA"/>
</dbReference>
<protein>
    <recommendedName>
        <fullName evidence="4">ParD protein (Antitoxin to ParE)</fullName>
    </recommendedName>
</protein>
<proteinExistence type="inferred from homology"/>
<dbReference type="NCBIfam" id="TIGR02606">
    <property type="entry name" value="antidote_CC2985"/>
    <property type="match status" value="1"/>
</dbReference>
<dbReference type="InterPro" id="IPR038296">
    <property type="entry name" value="ParD_sf"/>
</dbReference>
<evidence type="ECO:0000256" key="1">
    <source>
        <dbReference type="ARBA" id="ARBA00008580"/>
    </source>
</evidence>
<dbReference type="PANTHER" id="PTHR36582">
    <property type="entry name" value="ANTITOXIN PARD"/>
    <property type="match status" value="1"/>
</dbReference>
<dbReference type="GO" id="GO:0006355">
    <property type="term" value="P:regulation of DNA-templated transcription"/>
    <property type="evidence" value="ECO:0007669"/>
    <property type="project" value="InterPro"/>
</dbReference>
<dbReference type="PANTHER" id="PTHR36582:SF2">
    <property type="entry name" value="ANTITOXIN PARD"/>
    <property type="match status" value="1"/>
</dbReference>